<reference evidence="1 2" key="1">
    <citation type="submission" date="2019-07" db="EMBL/GenBank/DDBJ databases">
        <authorList>
            <person name="Zhao L.H."/>
        </authorList>
    </citation>
    <scope>NUCLEOTIDE SEQUENCE [LARGE SCALE GENOMIC DNA]</scope>
    <source>
        <strain evidence="1 2">Co35</strain>
    </source>
</reference>
<dbReference type="EMBL" id="VLNT01000002">
    <property type="protein sequence ID" value="TSD65419.1"/>
    <property type="molecule type" value="Genomic_DNA"/>
</dbReference>
<comment type="caution">
    <text evidence="1">The sequence shown here is derived from an EMBL/GenBank/DDBJ whole genome shotgun (WGS) entry which is preliminary data.</text>
</comment>
<organism evidence="1 2">
    <name type="scientific">Aeromicrobium piscarium</name>
    <dbReference type="NCBI Taxonomy" id="2590901"/>
    <lineage>
        <taxon>Bacteria</taxon>
        <taxon>Bacillati</taxon>
        <taxon>Actinomycetota</taxon>
        <taxon>Actinomycetes</taxon>
        <taxon>Propionibacteriales</taxon>
        <taxon>Nocardioidaceae</taxon>
        <taxon>Aeromicrobium</taxon>
    </lineage>
</organism>
<gene>
    <name evidence="1" type="ORF">FNM00_03040</name>
</gene>
<dbReference type="AlphaFoldDB" id="A0A554SGE8"/>
<proteinExistence type="predicted"/>
<protein>
    <submittedName>
        <fullName evidence="1">Acyl-CoA synthetase</fullName>
    </submittedName>
</protein>
<dbReference type="Proteomes" id="UP000316988">
    <property type="component" value="Unassembled WGS sequence"/>
</dbReference>
<dbReference type="Gene3D" id="3.40.50.12780">
    <property type="entry name" value="N-terminal domain of ligase-like"/>
    <property type="match status" value="1"/>
</dbReference>
<sequence length="149" mass="15823">MHSLAFRALDRHVVDGRADDPALVTAEGSWSFAQLLHESASLAGGLRELGVVAGTPLDIAVTVERPRVVSVLAVVRLGAEPDSGARYRIGGEPLTVTTPDESFDYDLVLRAGRVDPATAPARDAEGYADRLLEHYGDLLEPLIGGRPLA</sequence>
<dbReference type="InterPro" id="IPR042099">
    <property type="entry name" value="ANL_N_sf"/>
</dbReference>
<evidence type="ECO:0000313" key="1">
    <source>
        <dbReference type="EMBL" id="TSD65419.1"/>
    </source>
</evidence>
<name>A0A554SGE8_9ACTN</name>
<dbReference type="SUPFAM" id="SSF56801">
    <property type="entry name" value="Acetyl-CoA synthetase-like"/>
    <property type="match status" value="1"/>
</dbReference>
<dbReference type="RefSeq" id="WP_143911544.1">
    <property type="nucleotide sequence ID" value="NZ_VLNT01000002.1"/>
</dbReference>
<accession>A0A554SGE8</accession>
<keyword evidence="2" id="KW-1185">Reference proteome</keyword>
<evidence type="ECO:0000313" key="2">
    <source>
        <dbReference type="Proteomes" id="UP000316988"/>
    </source>
</evidence>
<dbReference type="OrthoDB" id="3746879at2"/>